<dbReference type="Proteomes" id="UP001139411">
    <property type="component" value="Unassembled WGS sequence"/>
</dbReference>
<dbReference type="AlphaFoldDB" id="A0A9X1QAH1"/>
<gene>
    <name evidence="2" type="ORF">L0661_03660</name>
</gene>
<protein>
    <submittedName>
        <fullName evidence="2">DUF3826 domain-containing protein</fullName>
    </submittedName>
</protein>
<dbReference type="Pfam" id="PF12875">
    <property type="entry name" value="DUF3826"/>
    <property type="match status" value="1"/>
</dbReference>
<accession>A0A9X1QAH1</accession>
<evidence type="ECO:0000313" key="2">
    <source>
        <dbReference type="EMBL" id="MCF2497386.1"/>
    </source>
</evidence>
<evidence type="ECO:0000313" key="3">
    <source>
        <dbReference type="Proteomes" id="UP001139411"/>
    </source>
</evidence>
<keyword evidence="1" id="KW-0732">Signal</keyword>
<sequence length="197" mass="22270">MNLKSFLLSIALLTPALANAQSNPDNDKAYIKTVTKRSDEILAGLQIADSAKYKQVKEIMVQQYVNLNDLEKDNNSEQAAQKRTDLHKQYMAKLSAQLTPAQVEKIKDGMTYGVLPITYKAYTDMIPTLKDAEKAQIMSWLTEARELAMDGGSSEEKHKVFGKYKGRINNYLSSRGYDIQQERKNWEARQKASKSNG</sequence>
<evidence type="ECO:0000256" key="1">
    <source>
        <dbReference type="SAM" id="SignalP"/>
    </source>
</evidence>
<feature type="signal peptide" evidence="1">
    <location>
        <begin position="1"/>
        <end position="20"/>
    </location>
</feature>
<reference evidence="2" key="1">
    <citation type="submission" date="2022-01" db="EMBL/GenBank/DDBJ databases">
        <title>Novel species in genus Dyadobacter.</title>
        <authorList>
            <person name="Ma C."/>
        </authorList>
    </citation>
    <scope>NUCLEOTIDE SEQUENCE</scope>
    <source>
        <strain evidence="2">CY357</strain>
    </source>
</reference>
<feature type="chain" id="PRO_5040995101" evidence="1">
    <location>
        <begin position="21"/>
        <end position="197"/>
    </location>
</feature>
<name>A0A9X1QAH1_9BACT</name>
<comment type="caution">
    <text evidence="2">The sequence shown here is derived from an EMBL/GenBank/DDBJ whole genome shotgun (WGS) entry which is preliminary data.</text>
</comment>
<organism evidence="2 3">
    <name type="scientific">Dyadobacter chenhuakuii</name>
    <dbReference type="NCBI Taxonomy" id="2909339"/>
    <lineage>
        <taxon>Bacteria</taxon>
        <taxon>Pseudomonadati</taxon>
        <taxon>Bacteroidota</taxon>
        <taxon>Cytophagia</taxon>
        <taxon>Cytophagales</taxon>
        <taxon>Spirosomataceae</taxon>
        <taxon>Dyadobacter</taxon>
    </lineage>
</organism>
<dbReference type="RefSeq" id="WP_235176865.1">
    <property type="nucleotide sequence ID" value="NZ_JAKFFV010000003.1"/>
</dbReference>
<dbReference type="EMBL" id="JAKFFV010000003">
    <property type="protein sequence ID" value="MCF2497386.1"/>
    <property type="molecule type" value="Genomic_DNA"/>
</dbReference>
<dbReference type="InterPro" id="IPR024284">
    <property type="entry name" value="DUF3826"/>
</dbReference>
<proteinExistence type="predicted"/>